<keyword evidence="4" id="KW-0808">Transferase</keyword>
<evidence type="ECO:0000256" key="3">
    <source>
        <dbReference type="ARBA" id="ARBA00022676"/>
    </source>
</evidence>
<dbReference type="PANTHER" id="PTHR33908:SF11">
    <property type="entry name" value="MEMBRANE PROTEIN"/>
    <property type="match status" value="1"/>
</dbReference>
<evidence type="ECO:0000256" key="2">
    <source>
        <dbReference type="ARBA" id="ARBA00022475"/>
    </source>
</evidence>
<evidence type="ECO:0000313" key="11">
    <source>
        <dbReference type="EMBL" id="OYD15254.1"/>
    </source>
</evidence>
<proteinExistence type="predicted"/>
<accession>A0A235BSP2</accession>
<gene>
    <name evidence="11" type="ORF">CH330_06245</name>
</gene>
<dbReference type="Gene3D" id="1.25.40.10">
    <property type="entry name" value="Tetratricopeptide repeat domain"/>
    <property type="match status" value="2"/>
</dbReference>
<feature type="transmembrane region" description="Helical" evidence="9">
    <location>
        <begin position="425"/>
        <end position="445"/>
    </location>
</feature>
<keyword evidence="6 9" id="KW-1133">Transmembrane helix</keyword>
<name>A0A235BSP2_UNCW3</name>
<dbReference type="GO" id="GO:0016763">
    <property type="term" value="F:pentosyltransferase activity"/>
    <property type="evidence" value="ECO:0007669"/>
    <property type="project" value="TreeGrafter"/>
</dbReference>
<dbReference type="GO" id="GO:0009103">
    <property type="term" value="P:lipopolysaccharide biosynthetic process"/>
    <property type="evidence" value="ECO:0007669"/>
    <property type="project" value="UniProtKB-ARBA"/>
</dbReference>
<dbReference type="InterPro" id="IPR019734">
    <property type="entry name" value="TPR_rpt"/>
</dbReference>
<reference evidence="11 12" key="1">
    <citation type="submission" date="2017-07" db="EMBL/GenBank/DDBJ databases">
        <title>Recovery of genomes from metagenomes via a dereplication, aggregation, and scoring strategy.</title>
        <authorList>
            <person name="Sieber C.M."/>
            <person name="Probst A.J."/>
            <person name="Sharrar A."/>
            <person name="Thomas B.C."/>
            <person name="Hess M."/>
            <person name="Tringe S.G."/>
            <person name="Banfield J.F."/>
        </authorList>
    </citation>
    <scope>NUCLEOTIDE SEQUENCE [LARGE SCALE GENOMIC DNA]</scope>
    <source>
        <strain evidence="11">JGI_Cruoil_03_51_56</strain>
    </source>
</reference>
<dbReference type="Pfam" id="PF13231">
    <property type="entry name" value="PMT_2"/>
    <property type="match status" value="1"/>
</dbReference>
<feature type="transmembrane region" description="Helical" evidence="9">
    <location>
        <begin position="375"/>
        <end position="394"/>
    </location>
</feature>
<dbReference type="AlphaFoldDB" id="A0A235BSP2"/>
<evidence type="ECO:0000259" key="10">
    <source>
        <dbReference type="Pfam" id="PF13231"/>
    </source>
</evidence>
<protein>
    <recommendedName>
        <fullName evidence="10">Glycosyltransferase RgtA/B/C/D-like domain-containing protein</fullName>
    </recommendedName>
</protein>
<dbReference type="PANTHER" id="PTHR33908">
    <property type="entry name" value="MANNOSYLTRANSFERASE YKCB-RELATED"/>
    <property type="match status" value="1"/>
</dbReference>
<evidence type="ECO:0000256" key="1">
    <source>
        <dbReference type="ARBA" id="ARBA00004651"/>
    </source>
</evidence>
<feature type="repeat" description="TPR" evidence="8">
    <location>
        <begin position="454"/>
        <end position="487"/>
    </location>
</feature>
<dbReference type="PROSITE" id="PS50005">
    <property type="entry name" value="TPR"/>
    <property type="match status" value="2"/>
</dbReference>
<evidence type="ECO:0000256" key="6">
    <source>
        <dbReference type="ARBA" id="ARBA00022989"/>
    </source>
</evidence>
<comment type="subcellular location">
    <subcellularLocation>
        <location evidence="1">Cell membrane</location>
        <topology evidence="1">Multi-pass membrane protein</topology>
    </subcellularLocation>
</comment>
<keyword evidence="8" id="KW-0802">TPR repeat</keyword>
<dbReference type="SMART" id="SM00028">
    <property type="entry name" value="TPR"/>
    <property type="match status" value="4"/>
</dbReference>
<organism evidence="11 12">
    <name type="scientific">candidate division WOR-3 bacterium JGI_Cruoil_03_51_56</name>
    <dbReference type="NCBI Taxonomy" id="1973747"/>
    <lineage>
        <taxon>Bacteria</taxon>
        <taxon>Bacteria division WOR-3</taxon>
    </lineage>
</organism>
<evidence type="ECO:0000256" key="8">
    <source>
        <dbReference type="PROSITE-ProRule" id="PRU00339"/>
    </source>
</evidence>
<feature type="transmembrane region" description="Helical" evidence="9">
    <location>
        <begin position="172"/>
        <end position="205"/>
    </location>
</feature>
<keyword evidence="5 9" id="KW-0812">Transmembrane</keyword>
<dbReference type="Proteomes" id="UP000215559">
    <property type="component" value="Unassembled WGS sequence"/>
</dbReference>
<evidence type="ECO:0000256" key="4">
    <source>
        <dbReference type="ARBA" id="ARBA00022679"/>
    </source>
</evidence>
<feature type="transmembrane region" description="Helical" evidence="9">
    <location>
        <begin position="212"/>
        <end position="232"/>
    </location>
</feature>
<feature type="transmembrane region" description="Helical" evidence="9">
    <location>
        <begin position="99"/>
        <end position="117"/>
    </location>
</feature>
<comment type="caution">
    <text evidence="11">The sequence shown here is derived from an EMBL/GenBank/DDBJ whole genome shotgun (WGS) entry which is preliminary data.</text>
</comment>
<evidence type="ECO:0000256" key="5">
    <source>
        <dbReference type="ARBA" id="ARBA00022692"/>
    </source>
</evidence>
<feature type="transmembrane region" description="Helical" evidence="9">
    <location>
        <begin position="129"/>
        <end position="152"/>
    </location>
</feature>
<feature type="repeat" description="TPR" evidence="8">
    <location>
        <begin position="560"/>
        <end position="593"/>
    </location>
</feature>
<dbReference type="GO" id="GO:0005886">
    <property type="term" value="C:plasma membrane"/>
    <property type="evidence" value="ECO:0007669"/>
    <property type="project" value="UniProtKB-SubCell"/>
</dbReference>
<evidence type="ECO:0000256" key="7">
    <source>
        <dbReference type="ARBA" id="ARBA00023136"/>
    </source>
</evidence>
<keyword evidence="7 9" id="KW-0472">Membrane</keyword>
<dbReference type="SUPFAM" id="SSF48452">
    <property type="entry name" value="TPR-like"/>
    <property type="match status" value="1"/>
</dbReference>
<evidence type="ECO:0000256" key="9">
    <source>
        <dbReference type="SAM" id="Phobius"/>
    </source>
</evidence>
<feature type="domain" description="Glycosyltransferase RgtA/B/C/D-like" evidence="10">
    <location>
        <begin position="81"/>
        <end position="227"/>
    </location>
</feature>
<dbReference type="Pfam" id="PF14559">
    <property type="entry name" value="TPR_19"/>
    <property type="match status" value="1"/>
</dbReference>
<feature type="transmembrane region" description="Helical" evidence="9">
    <location>
        <begin position="20"/>
        <end position="39"/>
    </location>
</feature>
<feature type="transmembrane region" description="Helical" evidence="9">
    <location>
        <begin position="350"/>
        <end position="368"/>
    </location>
</feature>
<dbReference type="InterPro" id="IPR038731">
    <property type="entry name" value="RgtA/B/C-like"/>
</dbReference>
<dbReference type="EMBL" id="NOZP01000115">
    <property type="protein sequence ID" value="OYD15254.1"/>
    <property type="molecule type" value="Genomic_DNA"/>
</dbReference>
<dbReference type="InterPro" id="IPR050297">
    <property type="entry name" value="LipidA_mod_glycosyltrf_83"/>
</dbReference>
<evidence type="ECO:0000313" key="12">
    <source>
        <dbReference type="Proteomes" id="UP000215559"/>
    </source>
</evidence>
<keyword evidence="2" id="KW-1003">Cell membrane</keyword>
<sequence>MTRRRKKSRPEKTVPGKRQFLLPVLALLLTFIVRFIFILEMRSHPFSTISAQMVDVYYYHQRALDILAGNFWGSDVFFLRPLYPYLLAGVYAVFGQKALVVQLLQALLATGSCFLLYDSARRIFNRRSGLLAAFGFGLTGILVFYTGTLLYVELTVFLSLLTLWFILTAEQYWRWILAGLSYGLLVICRPELLLLLPFFILILWHKTRLRNLGIMTAAALLVIAIVPIRNLVVAHDPVLFTAHSGINFYYGNNRSADGTWQPVGELEQTPGFSHQRLKQVAKTINGKELSWSKASNYWMQKGLNFIFSNPGRFLKLLSRKFLLFWSNYEVPNNYYPETARPESVTMKLGFVNFGLIAALGLLGMVWAWPLRNRTWPVYLFTGGYLFSALAFYIISRLRAPVLPFLLMFAGFAISEFLDSIRSKKFGRLATGIGIVTAIYIGSSLIPVNRANYTAQAWTQAGNIYLSQKQPKPALKAFRCALNANPENPSARYSLLILLAGMGRTNEAEQEYNKLARLATQDPRNRILATLGAARIAIAHRDFPMATRLYHKVIEQDPTNAENHYLLGLVYISMDSLTPARYQLARAVSLDPNHTGARSALAQVKSHLRR</sequence>
<dbReference type="InterPro" id="IPR011990">
    <property type="entry name" value="TPR-like_helical_dom_sf"/>
</dbReference>
<feature type="transmembrane region" description="Helical" evidence="9">
    <location>
        <begin position="400"/>
        <end position="418"/>
    </location>
</feature>
<keyword evidence="3" id="KW-0328">Glycosyltransferase</keyword>